<protein>
    <submittedName>
        <fullName evidence="2">Acetyltransferase (GNAT) family protein</fullName>
    </submittedName>
</protein>
<evidence type="ECO:0000259" key="1">
    <source>
        <dbReference type="PROSITE" id="PS51186"/>
    </source>
</evidence>
<proteinExistence type="predicted"/>
<dbReference type="GO" id="GO:0016747">
    <property type="term" value="F:acyltransferase activity, transferring groups other than amino-acyl groups"/>
    <property type="evidence" value="ECO:0007669"/>
    <property type="project" value="InterPro"/>
</dbReference>
<dbReference type="Proteomes" id="UP000095003">
    <property type="component" value="Unassembled WGS sequence"/>
</dbReference>
<reference evidence="2 3" key="1">
    <citation type="submission" date="2016-07" db="EMBL/GenBank/DDBJ databases">
        <title>Characterization of isolates of Eisenbergiella tayi derived from blood cultures, using whole genome sequencing.</title>
        <authorList>
            <person name="Burdz T."/>
            <person name="Wiebe D."/>
            <person name="Huynh C."/>
            <person name="Bernard K."/>
        </authorList>
    </citation>
    <scope>NUCLEOTIDE SEQUENCE [LARGE SCALE GENOMIC DNA]</scope>
    <source>
        <strain evidence="2 3">NML 120489</strain>
    </source>
</reference>
<dbReference type="Pfam" id="PF00583">
    <property type="entry name" value="Acetyltransf_1"/>
    <property type="match status" value="1"/>
</dbReference>
<dbReference type="RefSeq" id="WP_081330028.1">
    <property type="nucleotide sequence ID" value="NZ_DBFYTC010000128.1"/>
</dbReference>
<dbReference type="InterPro" id="IPR000182">
    <property type="entry name" value="GNAT_dom"/>
</dbReference>
<name>A0A1E3AQJ5_9FIRM</name>
<evidence type="ECO:0000313" key="3">
    <source>
        <dbReference type="Proteomes" id="UP000095003"/>
    </source>
</evidence>
<accession>A0A1E3AQJ5</accession>
<dbReference type="InterPro" id="IPR016181">
    <property type="entry name" value="Acyl_CoA_acyltransferase"/>
</dbReference>
<dbReference type="EMBL" id="MCGI01000003">
    <property type="protein sequence ID" value="ODM10960.1"/>
    <property type="molecule type" value="Genomic_DNA"/>
</dbReference>
<dbReference type="SUPFAM" id="SSF55729">
    <property type="entry name" value="Acyl-CoA N-acyltransferases (Nat)"/>
    <property type="match status" value="1"/>
</dbReference>
<organism evidence="2 3">
    <name type="scientific">Eisenbergiella tayi</name>
    <dbReference type="NCBI Taxonomy" id="1432052"/>
    <lineage>
        <taxon>Bacteria</taxon>
        <taxon>Bacillati</taxon>
        <taxon>Bacillota</taxon>
        <taxon>Clostridia</taxon>
        <taxon>Lachnospirales</taxon>
        <taxon>Lachnospiraceae</taxon>
        <taxon>Eisenbergiella</taxon>
    </lineage>
</organism>
<sequence length="296" mass="34423">MNITVRNYKPLSDFEPIRQFLIKNHQYHNADGNVYPSEWEYMHTHSLAPWILFPRIGIWEDNGEIVAVATLEWFLGEFMLQINPDYAFLKPELLHYAEENLSVMNADGTRTLCVSRLHNTDTEMEELLIRQGYHMAADSGWAGFFDLSGEVPQCPLPEGFSIVSLQEENDLEKINRVMWRGFEHPNEPDCSIDTRRVMQSGPHFRPELNLVVKALNGDYAVYCGMWYEPECREAYLEPLCTDPDYRKMGLAKAALYEAMRRTKELGAPFCVAGGQPFYEKVGFVQEYVKRDWEKTW</sequence>
<dbReference type="CDD" id="cd04301">
    <property type="entry name" value="NAT_SF"/>
    <property type="match status" value="1"/>
</dbReference>
<dbReference type="PROSITE" id="PS51186">
    <property type="entry name" value="GNAT"/>
    <property type="match status" value="1"/>
</dbReference>
<feature type="domain" description="N-acetyltransferase" evidence="1">
    <location>
        <begin position="160"/>
        <end position="296"/>
    </location>
</feature>
<gene>
    <name evidence="2" type="ORF">BEH84_03389</name>
</gene>
<keyword evidence="2" id="KW-0808">Transferase</keyword>
<evidence type="ECO:0000313" key="2">
    <source>
        <dbReference type="EMBL" id="ODM10960.1"/>
    </source>
</evidence>
<dbReference type="Gene3D" id="3.40.630.30">
    <property type="match status" value="1"/>
</dbReference>
<comment type="caution">
    <text evidence="2">The sequence shown here is derived from an EMBL/GenBank/DDBJ whole genome shotgun (WGS) entry which is preliminary data.</text>
</comment>
<dbReference type="AlphaFoldDB" id="A0A1E3AQJ5"/>